<dbReference type="AlphaFoldDB" id="A0A6L2PYQ0"/>
<dbReference type="Proteomes" id="UP000502823">
    <property type="component" value="Unassembled WGS sequence"/>
</dbReference>
<keyword evidence="11 14" id="KW-0503">Monooxygenase</keyword>
<dbReference type="PROSITE" id="PS00086">
    <property type="entry name" value="CYTOCHROME_P450"/>
    <property type="match status" value="1"/>
</dbReference>
<evidence type="ECO:0000256" key="6">
    <source>
        <dbReference type="ARBA" id="ARBA00022723"/>
    </source>
</evidence>
<keyword evidence="12 15" id="KW-0472">Membrane</keyword>
<proteinExistence type="inferred from homology"/>
<reference evidence="17" key="1">
    <citation type="submission" date="2020-01" db="EMBL/GenBank/DDBJ databases">
        <title>Draft genome sequence of the Termite Coptotermes fromosanus.</title>
        <authorList>
            <person name="Itakura S."/>
            <person name="Yosikawa Y."/>
            <person name="Umezawa K."/>
        </authorList>
    </citation>
    <scope>NUCLEOTIDE SEQUENCE [LARGE SCALE GENOMIC DNA]</scope>
</reference>
<dbReference type="Gene3D" id="1.10.630.10">
    <property type="entry name" value="Cytochrome P450"/>
    <property type="match status" value="1"/>
</dbReference>
<keyword evidence="15" id="KW-1133">Transmembrane helix</keyword>
<accession>A0A6L2PYQ0</accession>
<evidence type="ECO:0000256" key="4">
    <source>
        <dbReference type="ARBA" id="ARBA00010617"/>
    </source>
</evidence>
<dbReference type="InterPro" id="IPR036396">
    <property type="entry name" value="Cyt_P450_sf"/>
</dbReference>
<gene>
    <name evidence="16" type="ORF">Cfor_08483</name>
</gene>
<evidence type="ECO:0000256" key="10">
    <source>
        <dbReference type="ARBA" id="ARBA00023004"/>
    </source>
</evidence>
<comment type="caution">
    <text evidence="16">The sequence shown here is derived from an EMBL/GenBank/DDBJ whole genome shotgun (WGS) entry which is preliminary data.</text>
</comment>
<evidence type="ECO:0000256" key="15">
    <source>
        <dbReference type="SAM" id="Phobius"/>
    </source>
</evidence>
<dbReference type="GO" id="GO:0005506">
    <property type="term" value="F:iron ion binding"/>
    <property type="evidence" value="ECO:0007669"/>
    <property type="project" value="InterPro"/>
</dbReference>
<keyword evidence="15" id="KW-0812">Transmembrane</keyword>
<evidence type="ECO:0008006" key="18">
    <source>
        <dbReference type="Google" id="ProtNLM"/>
    </source>
</evidence>
<dbReference type="SUPFAM" id="SSF48264">
    <property type="entry name" value="Cytochrome P450"/>
    <property type="match status" value="1"/>
</dbReference>
<evidence type="ECO:0000256" key="12">
    <source>
        <dbReference type="ARBA" id="ARBA00023136"/>
    </source>
</evidence>
<evidence type="ECO:0000256" key="1">
    <source>
        <dbReference type="ARBA" id="ARBA00001971"/>
    </source>
</evidence>
<keyword evidence="5 13" id="KW-0349">Heme</keyword>
<evidence type="ECO:0000256" key="13">
    <source>
        <dbReference type="PIRSR" id="PIRSR602401-1"/>
    </source>
</evidence>
<dbReference type="PANTHER" id="PTHR24291:SF189">
    <property type="entry name" value="CYTOCHROME P450 4C3-RELATED"/>
    <property type="match status" value="1"/>
</dbReference>
<dbReference type="InterPro" id="IPR050196">
    <property type="entry name" value="Cytochrome_P450_Monoox"/>
</dbReference>
<evidence type="ECO:0000256" key="9">
    <source>
        <dbReference type="ARBA" id="ARBA00023002"/>
    </source>
</evidence>
<sequence>MENVSTVSSCIFKELPHLLESWLNITLNITSQINSGFVNILHFFSGGWLDNSFEYMQTLGRGLNMFSVWWILSIVLLFALFLHLSVAHYPTQKRLRAFTSNIPGPLTLPILGNVPTFAACNLVQFFQKLVATTNKYGPIVRFWMGNKLYIVISDAESIESLLTSKAMITKNAQVSKILNGSGITLANNDKWKIHRRIISSTFNGNVLDQFMGSFVQNSLVLIQKLKSLADGSSFNIYPVICACTLDIICETVTGTNINNYMEGDDVFMKNMLRALEKELEGTYKKPWVLNEWMHNRRKGSEGDKETFVDYLREFIDNVVTEKLESRPNGFQHYRGNLQVEYLQWVRGREMCLLDLLIQDDQLSVEEIKEELCTLIVAGTKVTAVTCCFALSLLGVYQEVQHRVLEEQEKIFGSDIHRAATSKDLSDMKYLEQVMKETLRLYPPVPFLFRTIEEDTRLENGYILPKESCAVVFSYMTHRNAEYYPDPELFNPERFSHENHPYAYIPFGGGRRICVAYKYGMMEAKTILSAVIRAYRITTPGGAESLDRNLQAGVLLTLAKGFNVQVLPRSEKVVPSVFRDG</sequence>
<keyword evidence="9 14" id="KW-0560">Oxidoreductase</keyword>
<comment type="cofactor">
    <cofactor evidence="1 13">
        <name>heme</name>
        <dbReference type="ChEBI" id="CHEBI:30413"/>
    </cofactor>
</comment>
<evidence type="ECO:0000256" key="11">
    <source>
        <dbReference type="ARBA" id="ARBA00023033"/>
    </source>
</evidence>
<keyword evidence="8" id="KW-0492">Microsome</keyword>
<evidence type="ECO:0000256" key="3">
    <source>
        <dbReference type="ARBA" id="ARBA00004406"/>
    </source>
</evidence>
<dbReference type="InterPro" id="IPR002401">
    <property type="entry name" value="Cyt_P450_E_grp-I"/>
</dbReference>
<keyword evidence="10 13" id="KW-0408">Iron</keyword>
<dbReference type="PRINTS" id="PR00385">
    <property type="entry name" value="P450"/>
</dbReference>
<dbReference type="GO" id="GO:0004497">
    <property type="term" value="F:monooxygenase activity"/>
    <property type="evidence" value="ECO:0007669"/>
    <property type="project" value="UniProtKB-KW"/>
</dbReference>
<dbReference type="CDD" id="cd20628">
    <property type="entry name" value="CYP4"/>
    <property type="match status" value="1"/>
</dbReference>
<protein>
    <recommendedName>
        <fullName evidence="18">Cytochrome P450</fullName>
    </recommendedName>
</protein>
<feature type="transmembrane region" description="Helical" evidence="15">
    <location>
        <begin position="66"/>
        <end position="86"/>
    </location>
</feature>
<dbReference type="PRINTS" id="PR00463">
    <property type="entry name" value="EP450I"/>
</dbReference>
<evidence type="ECO:0000313" key="16">
    <source>
        <dbReference type="EMBL" id="GFG37354.1"/>
    </source>
</evidence>
<keyword evidence="17" id="KW-1185">Reference proteome</keyword>
<comment type="similarity">
    <text evidence="4 14">Belongs to the cytochrome P450 family.</text>
</comment>
<evidence type="ECO:0000256" key="2">
    <source>
        <dbReference type="ARBA" id="ARBA00004174"/>
    </source>
</evidence>
<feature type="binding site" description="axial binding residue" evidence="13">
    <location>
        <position position="513"/>
    </location>
    <ligand>
        <name>heme</name>
        <dbReference type="ChEBI" id="CHEBI:30413"/>
    </ligand>
    <ligandPart>
        <name>Fe</name>
        <dbReference type="ChEBI" id="CHEBI:18248"/>
    </ligandPart>
</feature>
<dbReference type="Pfam" id="PF00067">
    <property type="entry name" value="p450"/>
    <property type="match status" value="1"/>
</dbReference>
<dbReference type="GO" id="GO:0016705">
    <property type="term" value="F:oxidoreductase activity, acting on paired donors, with incorporation or reduction of molecular oxygen"/>
    <property type="evidence" value="ECO:0007669"/>
    <property type="project" value="InterPro"/>
</dbReference>
<dbReference type="PANTHER" id="PTHR24291">
    <property type="entry name" value="CYTOCHROME P450 FAMILY 4"/>
    <property type="match status" value="1"/>
</dbReference>
<keyword evidence="7" id="KW-0256">Endoplasmic reticulum</keyword>
<dbReference type="GO" id="GO:0005789">
    <property type="term" value="C:endoplasmic reticulum membrane"/>
    <property type="evidence" value="ECO:0007669"/>
    <property type="project" value="UniProtKB-SubCell"/>
</dbReference>
<evidence type="ECO:0000256" key="7">
    <source>
        <dbReference type="ARBA" id="ARBA00022824"/>
    </source>
</evidence>
<comment type="subcellular location">
    <subcellularLocation>
        <location evidence="3">Endoplasmic reticulum membrane</location>
        <topology evidence="3">Peripheral membrane protein</topology>
    </subcellularLocation>
    <subcellularLocation>
        <location evidence="2">Microsome membrane</location>
        <topology evidence="2">Peripheral membrane protein</topology>
    </subcellularLocation>
</comment>
<name>A0A6L2PYQ0_COPFO</name>
<evidence type="ECO:0000256" key="8">
    <source>
        <dbReference type="ARBA" id="ARBA00022848"/>
    </source>
</evidence>
<dbReference type="InParanoid" id="A0A6L2PYQ0"/>
<evidence type="ECO:0000313" key="17">
    <source>
        <dbReference type="Proteomes" id="UP000502823"/>
    </source>
</evidence>
<dbReference type="OrthoDB" id="1470350at2759"/>
<keyword evidence="6 13" id="KW-0479">Metal-binding</keyword>
<dbReference type="InterPro" id="IPR001128">
    <property type="entry name" value="Cyt_P450"/>
</dbReference>
<dbReference type="GO" id="GO:0020037">
    <property type="term" value="F:heme binding"/>
    <property type="evidence" value="ECO:0007669"/>
    <property type="project" value="InterPro"/>
</dbReference>
<dbReference type="InterPro" id="IPR017972">
    <property type="entry name" value="Cyt_P450_CS"/>
</dbReference>
<evidence type="ECO:0000256" key="5">
    <source>
        <dbReference type="ARBA" id="ARBA00022617"/>
    </source>
</evidence>
<organism evidence="16 17">
    <name type="scientific">Coptotermes formosanus</name>
    <name type="common">Formosan subterranean termite</name>
    <dbReference type="NCBI Taxonomy" id="36987"/>
    <lineage>
        <taxon>Eukaryota</taxon>
        <taxon>Metazoa</taxon>
        <taxon>Ecdysozoa</taxon>
        <taxon>Arthropoda</taxon>
        <taxon>Hexapoda</taxon>
        <taxon>Insecta</taxon>
        <taxon>Pterygota</taxon>
        <taxon>Neoptera</taxon>
        <taxon>Polyneoptera</taxon>
        <taxon>Dictyoptera</taxon>
        <taxon>Blattodea</taxon>
        <taxon>Blattoidea</taxon>
        <taxon>Termitoidae</taxon>
        <taxon>Rhinotermitidae</taxon>
        <taxon>Coptotermes</taxon>
    </lineage>
</organism>
<evidence type="ECO:0000256" key="14">
    <source>
        <dbReference type="RuleBase" id="RU000461"/>
    </source>
</evidence>
<dbReference type="EMBL" id="BLKM01000691">
    <property type="protein sequence ID" value="GFG37354.1"/>
    <property type="molecule type" value="Genomic_DNA"/>
</dbReference>